<organism evidence="8">
    <name type="scientific">Prymnesium polylepis</name>
    <dbReference type="NCBI Taxonomy" id="72548"/>
    <lineage>
        <taxon>Eukaryota</taxon>
        <taxon>Haptista</taxon>
        <taxon>Haptophyta</taxon>
        <taxon>Prymnesiophyceae</taxon>
        <taxon>Prymnesiales</taxon>
        <taxon>Prymnesiaceae</taxon>
        <taxon>Prymnesium</taxon>
    </lineage>
</organism>
<evidence type="ECO:0000256" key="2">
    <source>
        <dbReference type="ARBA" id="ARBA00022723"/>
    </source>
</evidence>
<dbReference type="GO" id="GO:0046872">
    <property type="term" value="F:metal ion binding"/>
    <property type="evidence" value="ECO:0007669"/>
    <property type="project" value="UniProtKB-KW"/>
</dbReference>
<reference evidence="8" key="1">
    <citation type="submission" date="2021-01" db="EMBL/GenBank/DDBJ databases">
        <authorList>
            <person name="Corre E."/>
            <person name="Pelletier E."/>
            <person name="Niang G."/>
            <person name="Scheremetjew M."/>
            <person name="Finn R."/>
            <person name="Kale V."/>
            <person name="Holt S."/>
            <person name="Cochrane G."/>
            <person name="Meng A."/>
            <person name="Brown T."/>
            <person name="Cohen L."/>
        </authorList>
    </citation>
    <scope>NUCLEOTIDE SEQUENCE</scope>
    <source>
        <strain evidence="8">UIO037</strain>
    </source>
</reference>
<evidence type="ECO:0000256" key="6">
    <source>
        <dbReference type="SAM" id="MobiDB-lite"/>
    </source>
</evidence>
<sequence>MGGKAIGKAVRGRAMLLALASLPLRPVARPTTLRLGRAFARMNDQNVEYPVQKTTNEWMKSLSDEEYYILRQKGTERPGTGEYNKFYPKDGYFACAGCLQPLYSAKAKFDSGCGWPAFDKIIEGSVVTETDSSLGMTRVEIMCSSCGGHLGHVFEGEGFTPTMERHCVNSLSVKYVDAPIPDGKAEEPVLPTRTELKESKSSILSDLFNQQ</sequence>
<dbReference type="EMBL" id="HBKO01039416">
    <property type="protein sequence ID" value="CAE2276443.1"/>
    <property type="molecule type" value="Transcribed_RNA"/>
</dbReference>
<keyword evidence="2 5" id="KW-0479">Metal-binding</keyword>
<evidence type="ECO:0000256" key="1">
    <source>
        <dbReference type="ARBA" id="ARBA00007174"/>
    </source>
</evidence>
<dbReference type="GO" id="GO:0030091">
    <property type="term" value="P:protein repair"/>
    <property type="evidence" value="ECO:0007669"/>
    <property type="project" value="InterPro"/>
</dbReference>
<dbReference type="SUPFAM" id="SSF51316">
    <property type="entry name" value="Mss4-like"/>
    <property type="match status" value="1"/>
</dbReference>
<protein>
    <recommendedName>
        <fullName evidence="5">Peptide-methionine (R)-S-oxide reductase</fullName>
        <ecNumber evidence="5">1.8.4.12</ecNumber>
    </recommendedName>
</protein>
<feature type="region of interest" description="Disordered" evidence="6">
    <location>
        <begin position="183"/>
        <end position="211"/>
    </location>
</feature>
<dbReference type="GO" id="GO:0006979">
    <property type="term" value="P:response to oxidative stress"/>
    <property type="evidence" value="ECO:0007669"/>
    <property type="project" value="InterPro"/>
</dbReference>
<dbReference type="NCBIfam" id="TIGR00357">
    <property type="entry name" value="peptide-methionine (R)-S-oxide reductase MsrB"/>
    <property type="match status" value="1"/>
</dbReference>
<comment type="similarity">
    <text evidence="1 5">Belongs to the MsrB Met sulfoxide reductase family.</text>
</comment>
<dbReference type="AlphaFoldDB" id="A0A7S4JWD0"/>
<dbReference type="Pfam" id="PF01641">
    <property type="entry name" value="SelR"/>
    <property type="match status" value="1"/>
</dbReference>
<proteinExistence type="inferred from homology"/>
<name>A0A7S4JWD0_9EUKA</name>
<comment type="cofactor">
    <cofactor evidence="5">
        <name>Zn(2+)</name>
        <dbReference type="ChEBI" id="CHEBI:29105"/>
    </cofactor>
    <text evidence="5">Binds 1 zinc ion per subunit.</text>
</comment>
<feature type="chain" id="PRO_5031589003" description="Peptide-methionine (R)-S-oxide reductase" evidence="5">
    <location>
        <begin position="31"/>
        <end position="211"/>
    </location>
</feature>
<dbReference type="PROSITE" id="PS51790">
    <property type="entry name" value="MSRB"/>
    <property type="match status" value="1"/>
</dbReference>
<evidence type="ECO:0000256" key="5">
    <source>
        <dbReference type="RuleBase" id="RU365044"/>
    </source>
</evidence>
<feature type="compositionally biased region" description="Polar residues" evidence="6">
    <location>
        <begin position="201"/>
        <end position="211"/>
    </location>
</feature>
<dbReference type="InterPro" id="IPR028427">
    <property type="entry name" value="Met_Sox_Rdtase_MsrB"/>
</dbReference>
<keyword evidence="3 5" id="KW-0862">Zinc</keyword>
<evidence type="ECO:0000313" key="8">
    <source>
        <dbReference type="EMBL" id="CAE2276443.1"/>
    </source>
</evidence>
<evidence type="ECO:0000256" key="3">
    <source>
        <dbReference type="ARBA" id="ARBA00022833"/>
    </source>
</evidence>
<dbReference type="InterPro" id="IPR002579">
    <property type="entry name" value="Met_Sox_Rdtase_MsrB_dom"/>
</dbReference>
<dbReference type="EC" id="1.8.4.12" evidence="5"/>
<keyword evidence="5" id="KW-0732">Signal</keyword>
<dbReference type="PANTHER" id="PTHR46081:SF8">
    <property type="entry name" value="PEPTIDE METHIONINE SULFOXIDE REDUCTASE 2"/>
    <property type="match status" value="1"/>
</dbReference>
<dbReference type="GO" id="GO:0033743">
    <property type="term" value="F:peptide-methionine (R)-S-oxide reductase activity"/>
    <property type="evidence" value="ECO:0007669"/>
    <property type="project" value="UniProtKB-EC"/>
</dbReference>
<feature type="domain" description="MsrB" evidence="7">
    <location>
        <begin position="55"/>
        <end position="178"/>
    </location>
</feature>
<gene>
    <name evidence="8" type="ORF">CPOL0286_LOCUS18005</name>
</gene>
<accession>A0A7S4JWD0</accession>
<dbReference type="PANTHER" id="PTHR46081">
    <property type="entry name" value="PEPTIDE METHIONINE SULFOXIDE REDUCTASE 2"/>
    <property type="match status" value="1"/>
</dbReference>
<evidence type="ECO:0000256" key="4">
    <source>
        <dbReference type="ARBA" id="ARBA00023002"/>
    </source>
</evidence>
<feature type="signal peptide" evidence="5">
    <location>
        <begin position="1"/>
        <end position="30"/>
    </location>
</feature>
<keyword evidence="4 5" id="KW-0560">Oxidoreductase</keyword>
<evidence type="ECO:0000259" key="7">
    <source>
        <dbReference type="PROSITE" id="PS51790"/>
    </source>
</evidence>
<dbReference type="Gene3D" id="2.170.150.20">
    <property type="entry name" value="Peptide methionine sulfoxide reductase"/>
    <property type="match status" value="1"/>
</dbReference>
<dbReference type="InterPro" id="IPR011057">
    <property type="entry name" value="Mss4-like_sf"/>
</dbReference>
<comment type="catalytic activity">
    <reaction evidence="5">
        <text>L-methionyl-[protein] + [thioredoxin]-disulfide + H2O = L-methionyl-(R)-S-oxide-[protein] + [thioredoxin]-dithiol</text>
        <dbReference type="Rhea" id="RHEA:24164"/>
        <dbReference type="Rhea" id="RHEA-COMP:10698"/>
        <dbReference type="Rhea" id="RHEA-COMP:10700"/>
        <dbReference type="Rhea" id="RHEA-COMP:12313"/>
        <dbReference type="Rhea" id="RHEA-COMP:12314"/>
        <dbReference type="ChEBI" id="CHEBI:15377"/>
        <dbReference type="ChEBI" id="CHEBI:16044"/>
        <dbReference type="ChEBI" id="CHEBI:29950"/>
        <dbReference type="ChEBI" id="CHEBI:45764"/>
        <dbReference type="ChEBI" id="CHEBI:50058"/>
        <dbReference type="EC" id="1.8.4.12"/>
    </reaction>
</comment>